<keyword evidence="1" id="KW-0812">Transmembrane</keyword>
<evidence type="ECO:0000259" key="2">
    <source>
        <dbReference type="PROSITE" id="PS50853"/>
    </source>
</evidence>
<dbReference type="Gene3D" id="2.60.40.10">
    <property type="entry name" value="Immunoglobulins"/>
    <property type="match status" value="1"/>
</dbReference>
<dbReference type="SUPFAM" id="SSF49265">
    <property type="entry name" value="Fibronectin type III"/>
    <property type="match status" value="1"/>
</dbReference>
<name>A0ABD3VYZ4_SINWO</name>
<keyword evidence="1" id="KW-1133">Transmembrane helix</keyword>
<dbReference type="PROSITE" id="PS50853">
    <property type="entry name" value="FN3"/>
    <property type="match status" value="1"/>
</dbReference>
<dbReference type="InterPro" id="IPR003961">
    <property type="entry name" value="FN3_dom"/>
</dbReference>
<dbReference type="InterPro" id="IPR013783">
    <property type="entry name" value="Ig-like_fold"/>
</dbReference>
<proteinExistence type="predicted"/>
<protein>
    <recommendedName>
        <fullName evidence="2">Fibronectin type-III domain-containing protein</fullName>
    </recommendedName>
</protein>
<evidence type="ECO:0000313" key="4">
    <source>
        <dbReference type="Proteomes" id="UP001634394"/>
    </source>
</evidence>
<dbReference type="AlphaFoldDB" id="A0ABD3VYZ4"/>
<dbReference type="InterPro" id="IPR036116">
    <property type="entry name" value="FN3_sf"/>
</dbReference>
<comment type="caution">
    <text evidence="3">The sequence shown here is derived from an EMBL/GenBank/DDBJ whole genome shotgun (WGS) entry which is preliminary data.</text>
</comment>
<dbReference type="Pfam" id="PF00041">
    <property type="entry name" value="fn3"/>
    <property type="match status" value="1"/>
</dbReference>
<sequence>MSNFTLSIAERSQIDPQCKYPDVEEDDQKAPLIVRYFDGLVVETIDPTAILLDWTSCCQHMTLKGYMVRCNITNNSICKEIFVPPGITSYTLTGLEPSTDYILCIDAVDQHHQIICSSGNMTQTTDPVFKEKRRHAVPYIAAITAICLLIAAAMVPLFFLFRYV</sequence>
<feature type="transmembrane region" description="Helical" evidence="1">
    <location>
        <begin position="139"/>
        <end position="161"/>
    </location>
</feature>
<feature type="domain" description="Fibronectin type-III" evidence="2">
    <location>
        <begin position="30"/>
        <end position="128"/>
    </location>
</feature>
<keyword evidence="1" id="KW-0472">Membrane</keyword>
<dbReference type="Proteomes" id="UP001634394">
    <property type="component" value="Unassembled WGS sequence"/>
</dbReference>
<accession>A0ABD3VYZ4</accession>
<organism evidence="3 4">
    <name type="scientific">Sinanodonta woodiana</name>
    <name type="common">Chinese pond mussel</name>
    <name type="synonym">Anodonta woodiana</name>
    <dbReference type="NCBI Taxonomy" id="1069815"/>
    <lineage>
        <taxon>Eukaryota</taxon>
        <taxon>Metazoa</taxon>
        <taxon>Spiralia</taxon>
        <taxon>Lophotrochozoa</taxon>
        <taxon>Mollusca</taxon>
        <taxon>Bivalvia</taxon>
        <taxon>Autobranchia</taxon>
        <taxon>Heteroconchia</taxon>
        <taxon>Palaeoheterodonta</taxon>
        <taxon>Unionida</taxon>
        <taxon>Unionoidea</taxon>
        <taxon>Unionidae</taxon>
        <taxon>Unioninae</taxon>
        <taxon>Sinanodonta</taxon>
    </lineage>
</organism>
<evidence type="ECO:0000256" key="1">
    <source>
        <dbReference type="SAM" id="Phobius"/>
    </source>
</evidence>
<reference evidence="3 4" key="1">
    <citation type="submission" date="2024-11" db="EMBL/GenBank/DDBJ databases">
        <title>Chromosome-level genome assembly of the freshwater bivalve Anodonta woodiana.</title>
        <authorList>
            <person name="Chen X."/>
        </authorList>
    </citation>
    <scope>NUCLEOTIDE SEQUENCE [LARGE SCALE GENOMIC DNA]</scope>
    <source>
        <strain evidence="3">MN2024</strain>
        <tissue evidence="3">Gills</tissue>
    </source>
</reference>
<dbReference type="CDD" id="cd00063">
    <property type="entry name" value="FN3"/>
    <property type="match status" value="1"/>
</dbReference>
<keyword evidence="4" id="KW-1185">Reference proteome</keyword>
<dbReference type="EMBL" id="JBJQND010000009">
    <property type="protein sequence ID" value="KAL3865823.1"/>
    <property type="molecule type" value="Genomic_DNA"/>
</dbReference>
<evidence type="ECO:0000313" key="3">
    <source>
        <dbReference type="EMBL" id="KAL3865823.1"/>
    </source>
</evidence>
<gene>
    <name evidence="3" type="ORF">ACJMK2_043173</name>
</gene>